<evidence type="ECO:0000256" key="4">
    <source>
        <dbReference type="ARBA" id="ARBA00022540"/>
    </source>
</evidence>
<dbReference type="SUPFAM" id="SSF53448">
    <property type="entry name" value="Nucleotide-diphospho-sugar transferases"/>
    <property type="match status" value="1"/>
</dbReference>
<comment type="subcellular location">
    <subcellularLocation>
        <location evidence="1">Cytoplasm</location>
        <location evidence="1">Cytosol</location>
    </subcellularLocation>
</comment>
<feature type="compositionally biased region" description="Polar residues" evidence="9">
    <location>
        <begin position="329"/>
        <end position="343"/>
    </location>
</feature>
<organism evidence="11 12">
    <name type="scientific">Rhodotorula mucilaginosa</name>
    <name type="common">Yeast</name>
    <name type="synonym">Rhodotorula rubra</name>
    <dbReference type="NCBI Taxonomy" id="5537"/>
    <lineage>
        <taxon>Eukaryota</taxon>
        <taxon>Fungi</taxon>
        <taxon>Dikarya</taxon>
        <taxon>Basidiomycota</taxon>
        <taxon>Pucciniomycotina</taxon>
        <taxon>Microbotryomycetes</taxon>
        <taxon>Sporidiobolales</taxon>
        <taxon>Sporidiobolaceae</taxon>
        <taxon>Rhodotorula</taxon>
    </lineage>
</organism>
<dbReference type="GO" id="GO:0003743">
    <property type="term" value="F:translation initiation factor activity"/>
    <property type="evidence" value="ECO:0007669"/>
    <property type="project" value="UniProtKB-KW"/>
</dbReference>
<proteinExistence type="inferred from homology"/>
<evidence type="ECO:0000256" key="3">
    <source>
        <dbReference type="ARBA" id="ARBA00022490"/>
    </source>
</evidence>
<keyword evidence="3" id="KW-0963">Cytoplasm</keyword>
<dbReference type="InterPro" id="IPR029044">
    <property type="entry name" value="Nucleotide-diphossugar_trans"/>
</dbReference>
<comment type="caution">
    <text evidence="11">The sequence shown here is derived from an EMBL/GenBank/DDBJ whole genome shotgun (WGS) entry which is preliminary data.</text>
</comment>
<comment type="subunit">
    <text evidence="8">Component of the translation initiation factor 2B (eIF2B) complex which is a heterodecamer of two sets of five different subunits: alpha, beta, gamma, delta and epsilon. Subunits alpha, beta and delta comprise a regulatory subcomplex and subunits epsilon and gamma comprise a catalytic subcomplex. Within the complex, the hexameric regulatory complex resides at the center, with the two heterodimeric catalytic subcomplexes bound on opposite sides.</text>
</comment>
<dbReference type="GO" id="GO:0005085">
    <property type="term" value="F:guanyl-nucleotide exchange factor activity"/>
    <property type="evidence" value="ECO:0007669"/>
    <property type="project" value="TreeGrafter"/>
</dbReference>
<evidence type="ECO:0000313" key="11">
    <source>
        <dbReference type="EMBL" id="KAG0658592.1"/>
    </source>
</evidence>
<dbReference type="Pfam" id="PF24894">
    <property type="entry name" value="Hexapep_GlmU"/>
    <property type="match status" value="1"/>
</dbReference>
<dbReference type="EMBL" id="PUHQ01000064">
    <property type="protein sequence ID" value="KAG0658592.1"/>
    <property type="molecule type" value="Genomic_DNA"/>
</dbReference>
<evidence type="ECO:0000256" key="8">
    <source>
        <dbReference type="ARBA" id="ARBA00046432"/>
    </source>
</evidence>
<evidence type="ECO:0000256" key="5">
    <source>
        <dbReference type="ARBA" id="ARBA00022917"/>
    </source>
</evidence>
<protein>
    <recommendedName>
        <fullName evidence="6">Translation initiation factor eIF2B subunit gamma</fullName>
    </recommendedName>
    <alternativeName>
        <fullName evidence="7">eIF2B GDP-GTP exchange factor subunit gamma</fullName>
    </alternativeName>
</protein>
<feature type="compositionally biased region" description="Basic and acidic residues" evidence="9">
    <location>
        <begin position="46"/>
        <end position="57"/>
    </location>
</feature>
<feature type="region of interest" description="Disordered" evidence="9">
    <location>
        <begin position="307"/>
        <end position="392"/>
    </location>
</feature>
<reference evidence="11 12" key="1">
    <citation type="submission" date="2020-11" db="EMBL/GenBank/DDBJ databases">
        <title>Kefir isolates.</title>
        <authorList>
            <person name="Marcisauskas S."/>
            <person name="Kim Y."/>
            <person name="Blasche S."/>
        </authorList>
    </citation>
    <scope>NUCLEOTIDE SEQUENCE [LARGE SCALE GENOMIC DNA]</scope>
    <source>
        <strain evidence="11 12">KR</strain>
    </source>
</reference>
<sequence length="608" mass="64444">MSMLPNPLLPDQLPKPQFRCVIPCGYGVDLFPLVEPESRPPAQSQDHGDDKAQHQHEQQQQIKPLLPVAGKKMIDWVLDRVQQAGVFEILVLAPESIAKPTSHHLRARRLAASQSTTTTAPLQPNARVELEEVPEEVASKNVVRVLMWAIEQNLITTDFILAPCDLLLSPNSNPPSPISLAALLDRHRSDDNLLTTLFSERAAGNVIEARKDGPPEILTIYDRKSSTLLDVREMDDYDDDEISLRTSLLARYPSPTLTTSLLPTQLYIYSSHVLSILTSPLHARRLRHIEDLQTLAGWLSRQAWRHLQPPTPGTVGVGSKDEPPLAMGRSTTQRPPVSSSSAGSRHYLDARRRMATAPGGGMGVETPGIGGGGGGGGGGPSEPASGFATGANTPALVSRNSYGAIASSPTTTTPIGGGVGEASASAPGGGGGGAGVVEAAAAAGRTTRKQTTTTRAGGGAGGCKIVVWRQGDGFAARGNSVAGFVEINRAALKLLPPSPPPTNTPSGVFISPDSHLHLSVYPHLGEKVGLKRCIVGKNTRVGKGSKLTNCVVMENVVIGENVKLDNCVVSNGVQIRDRASLKDCEIGRDVIVDFDSQLKGEQLVVEED</sequence>
<dbReference type="OrthoDB" id="1733332at2759"/>
<evidence type="ECO:0000256" key="2">
    <source>
        <dbReference type="ARBA" id="ARBA00007878"/>
    </source>
</evidence>
<dbReference type="PANTHER" id="PTHR45989">
    <property type="entry name" value="TRANSLATION INITIATION FACTOR EIF-2B SUBUNIT GAMMA"/>
    <property type="match status" value="1"/>
</dbReference>
<dbReference type="InterPro" id="IPR011004">
    <property type="entry name" value="Trimer_LpxA-like_sf"/>
</dbReference>
<dbReference type="AlphaFoldDB" id="A0A9P6VZY5"/>
<dbReference type="GO" id="GO:0005829">
    <property type="term" value="C:cytosol"/>
    <property type="evidence" value="ECO:0007669"/>
    <property type="project" value="UniProtKB-SubCell"/>
</dbReference>
<feature type="region of interest" description="Disordered" evidence="9">
    <location>
        <begin position="33"/>
        <end position="60"/>
    </location>
</feature>
<dbReference type="CDD" id="cd04652">
    <property type="entry name" value="LbH_eIF2B_gamma_C"/>
    <property type="match status" value="1"/>
</dbReference>
<name>A0A9P6VZY5_RHOMI</name>
<dbReference type="PANTHER" id="PTHR45989:SF1">
    <property type="entry name" value="TRANSLATION INITIATION FACTOR EIF-2B SUBUNIT GAMMA"/>
    <property type="match status" value="1"/>
</dbReference>
<keyword evidence="5" id="KW-0648">Protein biosynthesis</keyword>
<dbReference type="Proteomes" id="UP000777482">
    <property type="component" value="Unassembled WGS sequence"/>
</dbReference>
<evidence type="ECO:0000256" key="9">
    <source>
        <dbReference type="SAM" id="MobiDB-lite"/>
    </source>
</evidence>
<dbReference type="GO" id="GO:0005851">
    <property type="term" value="C:eukaryotic translation initiation factor 2B complex"/>
    <property type="evidence" value="ECO:0007669"/>
    <property type="project" value="TreeGrafter"/>
</dbReference>
<keyword evidence="4" id="KW-0396">Initiation factor</keyword>
<feature type="domain" description="Glucose-1-phosphate adenylyltransferase/Bifunctional protein GlmU-like C-terminal hexapeptide" evidence="10">
    <location>
        <begin position="530"/>
        <end position="580"/>
    </location>
</feature>
<evidence type="ECO:0000313" key="12">
    <source>
        <dbReference type="Proteomes" id="UP000777482"/>
    </source>
</evidence>
<evidence type="ECO:0000259" key="10">
    <source>
        <dbReference type="Pfam" id="PF24894"/>
    </source>
</evidence>
<evidence type="ECO:0000256" key="6">
    <source>
        <dbReference type="ARBA" id="ARBA00044196"/>
    </source>
</evidence>
<comment type="similarity">
    <text evidence="2">Belongs to the eIF-2B gamma/epsilon subunits family.</text>
</comment>
<dbReference type="Gene3D" id="2.160.10.10">
    <property type="entry name" value="Hexapeptide repeat proteins"/>
    <property type="match status" value="1"/>
</dbReference>
<evidence type="ECO:0000256" key="1">
    <source>
        <dbReference type="ARBA" id="ARBA00004514"/>
    </source>
</evidence>
<dbReference type="SUPFAM" id="SSF51161">
    <property type="entry name" value="Trimeric LpxA-like enzymes"/>
    <property type="match status" value="1"/>
</dbReference>
<evidence type="ECO:0000256" key="7">
    <source>
        <dbReference type="ARBA" id="ARBA00044229"/>
    </source>
</evidence>
<feature type="compositionally biased region" description="Gly residues" evidence="9">
    <location>
        <begin position="358"/>
        <end position="380"/>
    </location>
</feature>
<dbReference type="InterPro" id="IPR051960">
    <property type="entry name" value="eIF2B_gamma"/>
</dbReference>
<dbReference type="Gene3D" id="3.90.550.10">
    <property type="entry name" value="Spore Coat Polysaccharide Biosynthesis Protein SpsA, Chain A"/>
    <property type="match status" value="1"/>
</dbReference>
<accession>A0A9P6VZY5</accession>
<gene>
    <name evidence="11" type="ORF">C6P46_005712</name>
</gene>
<keyword evidence="12" id="KW-1185">Reference proteome</keyword>
<dbReference type="InterPro" id="IPR056818">
    <property type="entry name" value="GlmU/GlgC-like_hexapep"/>
</dbReference>
<dbReference type="GO" id="GO:0002183">
    <property type="term" value="P:cytoplasmic translational initiation"/>
    <property type="evidence" value="ECO:0007669"/>
    <property type="project" value="TreeGrafter"/>
</dbReference>